<sequence>MSSRSRKIRFSPLSWLLLISLICLIPPRLTRPADTWLYEHLARLGGSGSEATLQLRLDSSEPVETRTETQEHHYVTCPTVGTLLLDDETVHETFAALPLGPRDLAVIAAKLSDRGVTALAISSPLTWSDETADITRNILSEVLRRFKAATLGLRGRTAAQADFTPLVLRDFAIPPDRISGDPSGLPSANRPLPNGLAETPDGINADWAPDWIEDEPLTQDPSSDPDLSFPLLMRWNGETMPTLPLRVALRAHGLTPADIRVDLGKNIRIGSRIIPLDDNGRIKLVHAGITPLRLTDLVSTGSPADKDARPSADELFPHAVVIERPTDGRKINSRLDRMGRTLSELLGTLHTEKSSRQVPAHSAVLEYSPFLPTSVWGILLALAALLLALIVLKPLPRWIKGVILLVLLGILISAARSGLAAHQWFKLSAMLLCWLMLIPALSRRRRRRNGSFRS</sequence>
<dbReference type="AlphaFoldDB" id="A0A9D1VBS8"/>
<organism evidence="3 4">
    <name type="scientific">Candidatus Akkermansia intestinigallinarum</name>
    <dbReference type="NCBI Taxonomy" id="2838431"/>
    <lineage>
        <taxon>Bacteria</taxon>
        <taxon>Pseudomonadati</taxon>
        <taxon>Verrucomicrobiota</taxon>
        <taxon>Verrucomicrobiia</taxon>
        <taxon>Verrucomicrobiales</taxon>
        <taxon>Akkermansiaceae</taxon>
        <taxon>Akkermansia</taxon>
    </lineage>
</organism>
<protein>
    <recommendedName>
        <fullName evidence="5">CHASE2 domain-containing protein</fullName>
    </recommendedName>
</protein>
<reference evidence="3" key="1">
    <citation type="journal article" date="2021" name="PeerJ">
        <title>Extensive microbial diversity within the chicken gut microbiome revealed by metagenomics and culture.</title>
        <authorList>
            <person name="Gilroy R."/>
            <person name="Ravi A."/>
            <person name="Getino M."/>
            <person name="Pursley I."/>
            <person name="Horton D.L."/>
            <person name="Alikhan N.F."/>
            <person name="Baker D."/>
            <person name="Gharbi K."/>
            <person name="Hall N."/>
            <person name="Watson M."/>
            <person name="Adriaenssens E.M."/>
            <person name="Foster-Nyarko E."/>
            <person name="Jarju S."/>
            <person name="Secka A."/>
            <person name="Antonio M."/>
            <person name="Oren A."/>
            <person name="Chaudhuri R.R."/>
            <person name="La Ragione R."/>
            <person name="Hildebrand F."/>
            <person name="Pallen M.J."/>
        </authorList>
    </citation>
    <scope>NUCLEOTIDE SEQUENCE</scope>
    <source>
        <strain evidence="3">14975</strain>
    </source>
</reference>
<keyword evidence="2" id="KW-0812">Transmembrane</keyword>
<feature type="transmembrane region" description="Helical" evidence="2">
    <location>
        <begin position="374"/>
        <end position="392"/>
    </location>
</feature>
<gene>
    <name evidence="3" type="ORF">H9862_06605</name>
</gene>
<proteinExistence type="predicted"/>
<accession>A0A9D1VBS8</accession>
<dbReference type="Proteomes" id="UP000823964">
    <property type="component" value="Unassembled WGS sequence"/>
</dbReference>
<evidence type="ECO:0000256" key="2">
    <source>
        <dbReference type="SAM" id="Phobius"/>
    </source>
</evidence>
<evidence type="ECO:0000313" key="3">
    <source>
        <dbReference type="EMBL" id="HIX20251.1"/>
    </source>
</evidence>
<feature type="transmembrane region" description="Helical" evidence="2">
    <location>
        <begin position="424"/>
        <end position="442"/>
    </location>
</feature>
<name>A0A9D1VBS8_9BACT</name>
<keyword evidence="2" id="KW-1133">Transmembrane helix</keyword>
<feature type="transmembrane region" description="Helical" evidence="2">
    <location>
        <begin position="399"/>
        <end position="418"/>
    </location>
</feature>
<evidence type="ECO:0000256" key="1">
    <source>
        <dbReference type="SAM" id="MobiDB-lite"/>
    </source>
</evidence>
<reference evidence="3" key="2">
    <citation type="submission" date="2021-04" db="EMBL/GenBank/DDBJ databases">
        <authorList>
            <person name="Gilroy R."/>
        </authorList>
    </citation>
    <scope>NUCLEOTIDE SEQUENCE</scope>
    <source>
        <strain evidence="3">14975</strain>
    </source>
</reference>
<evidence type="ECO:0008006" key="5">
    <source>
        <dbReference type="Google" id="ProtNLM"/>
    </source>
</evidence>
<feature type="region of interest" description="Disordered" evidence="1">
    <location>
        <begin position="178"/>
        <end position="208"/>
    </location>
</feature>
<keyword evidence="2" id="KW-0472">Membrane</keyword>
<dbReference type="EMBL" id="DXFQ01000120">
    <property type="protein sequence ID" value="HIX20251.1"/>
    <property type="molecule type" value="Genomic_DNA"/>
</dbReference>
<comment type="caution">
    <text evidence="3">The sequence shown here is derived from an EMBL/GenBank/DDBJ whole genome shotgun (WGS) entry which is preliminary data.</text>
</comment>
<evidence type="ECO:0000313" key="4">
    <source>
        <dbReference type="Proteomes" id="UP000823964"/>
    </source>
</evidence>